<sequence>MADDEGIAQLDAVQSSQVLVRLPGSVQDLETEVSRLRRENQDLRNQVATLRADSAEALAFDTGMQFPRFSSLPVEIRRIPQVQIIAHKRTSSSRLNDLFDSCEEAKQVILSLRLISFQSIGPMERINFFNPHLDILYIKDGNTLETVKWYSGSCYPSQCDRPKPHKHGYGVSSRENPRPPHGWWRCQGDSRSSPPGILHSLAIPYEDMCLMSAHSSFMHKHSNKVCFFSLFSQYQCKELLVVMKTIKLRERSERGVSFVEPTQNPLEWFGEQMEKFYSEGDKLPPDFMYYLGPLEESWPSVEVQLRDLLIKIGLSTLYVSQDVKLMFIPRNR</sequence>
<dbReference type="AlphaFoldDB" id="A0A9N9PU16"/>
<dbReference type="EMBL" id="CAJVRL010000092">
    <property type="protein sequence ID" value="CAG8959766.1"/>
    <property type="molecule type" value="Genomic_DNA"/>
</dbReference>
<protein>
    <submittedName>
        <fullName evidence="2">Uncharacterized protein</fullName>
    </submittedName>
</protein>
<feature type="coiled-coil region" evidence="1">
    <location>
        <begin position="26"/>
        <end position="53"/>
    </location>
</feature>
<dbReference type="CDD" id="cd14686">
    <property type="entry name" value="bZIP"/>
    <property type="match status" value="1"/>
</dbReference>
<dbReference type="Proteomes" id="UP000696280">
    <property type="component" value="Unassembled WGS sequence"/>
</dbReference>
<keyword evidence="3" id="KW-1185">Reference proteome</keyword>
<organism evidence="2 3">
    <name type="scientific">Hymenoscyphus fraxineus</name>
    <dbReference type="NCBI Taxonomy" id="746836"/>
    <lineage>
        <taxon>Eukaryota</taxon>
        <taxon>Fungi</taxon>
        <taxon>Dikarya</taxon>
        <taxon>Ascomycota</taxon>
        <taxon>Pezizomycotina</taxon>
        <taxon>Leotiomycetes</taxon>
        <taxon>Helotiales</taxon>
        <taxon>Helotiaceae</taxon>
        <taxon>Hymenoscyphus</taxon>
    </lineage>
</organism>
<proteinExistence type="predicted"/>
<evidence type="ECO:0000313" key="2">
    <source>
        <dbReference type="EMBL" id="CAG8959766.1"/>
    </source>
</evidence>
<evidence type="ECO:0000313" key="3">
    <source>
        <dbReference type="Proteomes" id="UP000696280"/>
    </source>
</evidence>
<evidence type="ECO:0000256" key="1">
    <source>
        <dbReference type="SAM" id="Coils"/>
    </source>
</evidence>
<name>A0A9N9PU16_9HELO</name>
<reference evidence="2" key="1">
    <citation type="submission" date="2021-07" db="EMBL/GenBank/DDBJ databases">
        <authorList>
            <person name="Durling M."/>
        </authorList>
    </citation>
    <scope>NUCLEOTIDE SEQUENCE</scope>
</reference>
<accession>A0A9N9PU16</accession>
<comment type="caution">
    <text evidence="2">The sequence shown here is derived from an EMBL/GenBank/DDBJ whole genome shotgun (WGS) entry which is preliminary data.</text>
</comment>
<dbReference type="OrthoDB" id="3560930at2759"/>
<gene>
    <name evidence="2" type="ORF">HYFRA_00001673</name>
</gene>
<keyword evidence="1" id="KW-0175">Coiled coil</keyword>